<dbReference type="Gene3D" id="3.30.460.10">
    <property type="entry name" value="Beta Polymerase, domain 2"/>
    <property type="match status" value="1"/>
</dbReference>
<gene>
    <name evidence="2 3" type="primary">rsfS</name>
    <name evidence="3" type="ORF">OU798_08415</name>
</gene>
<comment type="caution">
    <text evidence="3">The sequence shown here is derived from an EMBL/GenBank/DDBJ whole genome shotgun (WGS) entry which is preliminary data.</text>
</comment>
<keyword evidence="2" id="KW-0963">Cytoplasm</keyword>
<dbReference type="AlphaFoldDB" id="A0A9X3F5U2"/>
<comment type="function">
    <text evidence="2">Functions as a ribosomal silencing factor. Interacts with ribosomal protein uL14 (rplN), blocking formation of intersubunit bridge B8. Prevents association of the 30S and 50S ribosomal subunits and the formation of functional ribosomes, thus repressing translation.</text>
</comment>
<comment type="subcellular location">
    <subcellularLocation>
        <location evidence="2">Cytoplasm</location>
    </subcellularLocation>
</comment>
<evidence type="ECO:0000313" key="4">
    <source>
        <dbReference type="Proteomes" id="UP001145087"/>
    </source>
</evidence>
<dbReference type="GO" id="GO:0090071">
    <property type="term" value="P:negative regulation of ribosome biogenesis"/>
    <property type="evidence" value="ECO:0007669"/>
    <property type="project" value="UniProtKB-UniRule"/>
</dbReference>
<keyword evidence="2" id="KW-0678">Repressor</keyword>
<keyword evidence="4" id="KW-1185">Reference proteome</keyword>
<protein>
    <recommendedName>
        <fullName evidence="2">Ribosomal silencing factor RsfS</fullName>
    </recommendedName>
</protein>
<comment type="similarity">
    <text evidence="1 2">Belongs to the Iojap/RsfS family.</text>
</comment>
<dbReference type="GO" id="GO:0042256">
    <property type="term" value="P:cytosolic ribosome assembly"/>
    <property type="evidence" value="ECO:0007669"/>
    <property type="project" value="UniProtKB-UniRule"/>
</dbReference>
<organism evidence="3 4">
    <name type="scientific">Draconibacterium aestuarii</name>
    <dbReference type="NCBI Taxonomy" id="2998507"/>
    <lineage>
        <taxon>Bacteria</taxon>
        <taxon>Pseudomonadati</taxon>
        <taxon>Bacteroidota</taxon>
        <taxon>Bacteroidia</taxon>
        <taxon>Marinilabiliales</taxon>
        <taxon>Prolixibacteraceae</taxon>
        <taxon>Draconibacterium</taxon>
    </lineage>
</organism>
<dbReference type="NCBIfam" id="TIGR00090">
    <property type="entry name" value="rsfS_iojap_ybeB"/>
    <property type="match status" value="1"/>
</dbReference>
<evidence type="ECO:0000256" key="1">
    <source>
        <dbReference type="ARBA" id="ARBA00010574"/>
    </source>
</evidence>
<dbReference type="PANTHER" id="PTHR21043:SF0">
    <property type="entry name" value="MITOCHONDRIAL ASSEMBLY OF RIBOSOMAL LARGE SUBUNIT PROTEIN 1"/>
    <property type="match status" value="1"/>
</dbReference>
<dbReference type="InterPro" id="IPR043519">
    <property type="entry name" value="NT_sf"/>
</dbReference>
<dbReference type="PANTHER" id="PTHR21043">
    <property type="entry name" value="IOJAP SUPERFAMILY ORTHOLOG"/>
    <property type="match status" value="1"/>
</dbReference>
<dbReference type="GO" id="GO:0005737">
    <property type="term" value="C:cytoplasm"/>
    <property type="evidence" value="ECO:0007669"/>
    <property type="project" value="UniProtKB-SubCell"/>
</dbReference>
<evidence type="ECO:0000313" key="3">
    <source>
        <dbReference type="EMBL" id="MCY1720362.1"/>
    </source>
</evidence>
<dbReference type="InterPro" id="IPR004394">
    <property type="entry name" value="Iojap/RsfS/C7orf30"/>
</dbReference>
<dbReference type="SUPFAM" id="SSF81301">
    <property type="entry name" value="Nucleotidyltransferase"/>
    <property type="match status" value="1"/>
</dbReference>
<keyword evidence="2" id="KW-0810">Translation regulation</keyword>
<dbReference type="Pfam" id="PF02410">
    <property type="entry name" value="RsfS"/>
    <property type="match status" value="1"/>
</dbReference>
<proteinExistence type="inferred from homology"/>
<accession>A0A9X3F5U2</accession>
<dbReference type="GO" id="GO:0017148">
    <property type="term" value="P:negative regulation of translation"/>
    <property type="evidence" value="ECO:0007669"/>
    <property type="project" value="UniProtKB-UniRule"/>
</dbReference>
<name>A0A9X3F5U2_9BACT</name>
<dbReference type="EMBL" id="JAPOHD010000015">
    <property type="protein sequence ID" value="MCY1720362.1"/>
    <property type="molecule type" value="Genomic_DNA"/>
</dbReference>
<sequence length="123" mass="14121">MKQKAGETKILREAILEGIQRLKGKKITIVDLESIHHTECGHFIICHGTSSTQVSSIAHSVEETVKEITQEDVWHRDGYKNALWILLDYGDVMVHVFQQEAREFYNLEGLWADAKITNIEDEN</sequence>
<evidence type="ECO:0000256" key="2">
    <source>
        <dbReference type="HAMAP-Rule" id="MF_01477"/>
    </source>
</evidence>
<dbReference type="HAMAP" id="MF_01477">
    <property type="entry name" value="Iojap_RsfS"/>
    <property type="match status" value="1"/>
</dbReference>
<reference evidence="3" key="1">
    <citation type="submission" date="2022-11" db="EMBL/GenBank/DDBJ databases">
        <title>Marilongibacter aestuarii gen. nov., sp. nov., isolated from tidal flat sediment.</title>
        <authorList>
            <person name="Jiayan W."/>
        </authorList>
    </citation>
    <scope>NUCLEOTIDE SEQUENCE</scope>
    <source>
        <strain evidence="3">Z1-6</strain>
    </source>
</reference>
<dbReference type="GO" id="GO:0043023">
    <property type="term" value="F:ribosomal large subunit binding"/>
    <property type="evidence" value="ECO:0007669"/>
    <property type="project" value="TreeGrafter"/>
</dbReference>
<dbReference type="Proteomes" id="UP001145087">
    <property type="component" value="Unassembled WGS sequence"/>
</dbReference>
<dbReference type="RefSeq" id="WP_343332695.1">
    <property type="nucleotide sequence ID" value="NZ_JAPOHD010000015.1"/>
</dbReference>
<comment type="subunit">
    <text evidence="2">Interacts with ribosomal protein uL14 (rplN).</text>
</comment>